<dbReference type="PANTHER" id="PTHR30204:SF93">
    <property type="entry name" value="HTH MERR-TYPE DOMAIN-CONTAINING PROTEIN"/>
    <property type="match status" value="1"/>
</dbReference>
<dbReference type="OrthoDB" id="3830374at2"/>
<dbReference type="GO" id="GO:0003700">
    <property type="term" value="F:DNA-binding transcription factor activity"/>
    <property type="evidence" value="ECO:0007669"/>
    <property type="project" value="InterPro"/>
</dbReference>
<organism evidence="3 4">
    <name type="scientific">Gordonia neofelifaecis NRRL B-59395</name>
    <dbReference type="NCBI Taxonomy" id="644548"/>
    <lineage>
        <taxon>Bacteria</taxon>
        <taxon>Bacillati</taxon>
        <taxon>Actinomycetota</taxon>
        <taxon>Actinomycetes</taxon>
        <taxon>Mycobacteriales</taxon>
        <taxon>Gordoniaceae</taxon>
        <taxon>Gordonia</taxon>
    </lineage>
</organism>
<dbReference type="STRING" id="644548.SCNU_17028"/>
<dbReference type="EMBL" id="AEUD01000017">
    <property type="protein sequence ID" value="EGD53818.1"/>
    <property type="molecule type" value="Genomic_DNA"/>
</dbReference>
<dbReference type="PROSITE" id="PS50937">
    <property type="entry name" value="HTH_MERR_2"/>
    <property type="match status" value="1"/>
</dbReference>
<name>F1YNA7_9ACTN</name>
<proteinExistence type="predicted"/>
<evidence type="ECO:0000259" key="2">
    <source>
        <dbReference type="PROSITE" id="PS50937"/>
    </source>
</evidence>
<dbReference type="RefSeq" id="WP_009680599.1">
    <property type="nucleotide sequence ID" value="NZ_AEUD01000017.1"/>
</dbReference>
<dbReference type="PANTHER" id="PTHR30204">
    <property type="entry name" value="REDOX-CYCLING DRUG-SENSING TRANSCRIPTIONAL ACTIVATOR SOXR"/>
    <property type="match status" value="1"/>
</dbReference>
<evidence type="ECO:0000256" key="1">
    <source>
        <dbReference type="ARBA" id="ARBA00023125"/>
    </source>
</evidence>
<dbReference type="InterPro" id="IPR047057">
    <property type="entry name" value="MerR_fam"/>
</dbReference>
<dbReference type="InterPro" id="IPR009061">
    <property type="entry name" value="DNA-bd_dom_put_sf"/>
</dbReference>
<gene>
    <name evidence="3" type="ORF">SCNU_17028</name>
</gene>
<dbReference type="Pfam" id="PF13411">
    <property type="entry name" value="MerR_1"/>
    <property type="match status" value="1"/>
</dbReference>
<sequence length="262" mass="29260">MAEYRIDDLAHAAGTTTRNVRGYQDRGLIPRPIRRGRIAIYGDEHLAKLRVINDLLARGFTMTHIGDFFKRVQTGDDIAESLGLREVVSRPWSQTATDTVSASDLHAKLNTSDPKLLHKVQDFGLIEPVGDDDPPTQYVIKDVESIDAYQRLMQIGIPLPYILGMQRQLDEDMDRAAKTLISAGRRAITEGRFDGWIPESGAESDWASEFLGALRSTGRVAAHNTLYRALDRELARQVDDYLAVARERREQRDSASSAAAPD</sequence>
<reference evidence="3 4" key="1">
    <citation type="journal article" date="2011" name="J. Bacteriol.">
        <title>Draft Genome Sequence of Gordonia neofelifaecis NRRL B-59395, a Cholesterol-Degrading Actinomycete.</title>
        <authorList>
            <person name="Ge F."/>
            <person name="Li W."/>
            <person name="Chen G."/>
            <person name="Liu Y."/>
            <person name="Zhang G."/>
            <person name="Yong B."/>
            <person name="Wang Q."/>
            <person name="Wang N."/>
            <person name="Huang Z."/>
            <person name="Li W."/>
            <person name="Wang J."/>
            <person name="Wu C."/>
            <person name="Xie Q."/>
            <person name="Liu G."/>
        </authorList>
    </citation>
    <scope>NUCLEOTIDE SEQUENCE [LARGE SCALE GENOMIC DNA]</scope>
    <source>
        <strain evidence="3 4">NRRL B-59395</strain>
    </source>
</reference>
<keyword evidence="4" id="KW-1185">Reference proteome</keyword>
<dbReference type="InterPro" id="IPR000551">
    <property type="entry name" value="MerR-type_HTH_dom"/>
</dbReference>
<evidence type="ECO:0000313" key="3">
    <source>
        <dbReference type="EMBL" id="EGD53818.1"/>
    </source>
</evidence>
<dbReference type="eggNOG" id="COG0789">
    <property type="taxonomic scope" value="Bacteria"/>
</dbReference>
<dbReference type="SUPFAM" id="SSF46955">
    <property type="entry name" value="Putative DNA-binding domain"/>
    <property type="match status" value="1"/>
</dbReference>
<dbReference type="AlphaFoldDB" id="F1YNA7"/>
<dbReference type="Gene3D" id="1.10.1660.10">
    <property type="match status" value="1"/>
</dbReference>
<keyword evidence="1" id="KW-0238">DNA-binding</keyword>
<accession>F1YNA7</accession>
<dbReference type="SMART" id="SM00422">
    <property type="entry name" value="HTH_MERR"/>
    <property type="match status" value="1"/>
</dbReference>
<dbReference type="Proteomes" id="UP000035065">
    <property type="component" value="Unassembled WGS sequence"/>
</dbReference>
<dbReference type="GO" id="GO:0003677">
    <property type="term" value="F:DNA binding"/>
    <property type="evidence" value="ECO:0007669"/>
    <property type="project" value="UniProtKB-KW"/>
</dbReference>
<comment type="caution">
    <text evidence="3">The sequence shown here is derived from an EMBL/GenBank/DDBJ whole genome shotgun (WGS) entry which is preliminary data.</text>
</comment>
<evidence type="ECO:0000313" key="4">
    <source>
        <dbReference type="Proteomes" id="UP000035065"/>
    </source>
</evidence>
<protein>
    <submittedName>
        <fullName evidence="3">Regulatory protein MerR</fullName>
    </submittedName>
</protein>
<feature type="domain" description="HTH merR-type" evidence="2">
    <location>
        <begin position="3"/>
        <end position="71"/>
    </location>
</feature>